<dbReference type="Pfam" id="PF00488">
    <property type="entry name" value="MutS_V"/>
    <property type="match status" value="1"/>
</dbReference>
<name>A0A0L0SML3_ALLM3</name>
<evidence type="ECO:0000259" key="7">
    <source>
        <dbReference type="PROSITE" id="PS00486"/>
    </source>
</evidence>
<dbReference type="AlphaFoldDB" id="A0A0L0SML3"/>
<dbReference type="InterPro" id="IPR007695">
    <property type="entry name" value="DNA_mismatch_repair_MutS-lik_N"/>
</dbReference>
<dbReference type="Gene3D" id="3.40.50.300">
    <property type="entry name" value="P-loop containing nucleotide triphosphate hydrolases"/>
    <property type="match status" value="1"/>
</dbReference>
<evidence type="ECO:0000256" key="2">
    <source>
        <dbReference type="ARBA" id="ARBA00022741"/>
    </source>
</evidence>
<keyword evidence="9" id="KW-1185">Reference proteome</keyword>
<dbReference type="GO" id="GO:0006298">
    <property type="term" value="P:mismatch repair"/>
    <property type="evidence" value="ECO:0007669"/>
    <property type="project" value="InterPro"/>
</dbReference>
<dbReference type="GO" id="GO:0030983">
    <property type="term" value="F:mismatched DNA binding"/>
    <property type="evidence" value="ECO:0007669"/>
    <property type="project" value="InterPro"/>
</dbReference>
<evidence type="ECO:0000256" key="6">
    <source>
        <dbReference type="ARBA" id="ARBA00023204"/>
    </source>
</evidence>
<dbReference type="InterPro" id="IPR036187">
    <property type="entry name" value="DNA_mismatch_repair_MutS_sf"/>
</dbReference>
<reference evidence="9" key="2">
    <citation type="submission" date="2009-11" db="EMBL/GenBank/DDBJ databases">
        <title>The Genome Sequence of Allomyces macrogynus strain ATCC 38327.</title>
        <authorList>
            <consortium name="The Broad Institute Genome Sequencing Platform"/>
            <person name="Russ C."/>
            <person name="Cuomo C."/>
            <person name="Shea T."/>
            <person name="Young S.K."/>
            <person name="Zeng Q."/>
            <person name="Koehrsen M."/>
            <person name="Haas B."/>
            <person name="Borodovsky M."/>
            <person name="Guigo R."/>
            <person name="Alvarado L."/>
            <person name="Berlin A."/>
            <person name="Borenstein D."/>
            <person name="Chen Z."/>
            <person name="Engels R."/>
            <person name="Freedman E."/>
            <person name="Gellesch M."/>
            <person name="Goldberg J."/>
            <person name="Griggs A."/>
            <person name="Gujja S."/>
            <person name="Heiman D."/>
            <person name="Hepburn T."/>
            <person name="Howarth C."/>
            <person name="Jen D."/>
            <person name="Larson L."/>
            <person name="Lewis B."/>
            <person name="Mehta T."/>
            <person name="Park D."/>
            <person name="Pearson M."/>
            <person name="Roberts A."/>
            <person name="Saif S."/>
            <person name="Shenoy N."/>
            <person name="Sisk P."/>
            <person name="Stolte C."/>
            <person name="Sykes S."/>
            <person name="Walk T."/>
            <person name="White J."/>
            <person name="Yandava C."/>
            <person name="Burger G."/>
            <person name="Gray M.W."/>
            <person name="Holland P.W.H."/>
            <person name="King N."/>
            <person name="Lang F.B.F."/>
            <person name="Roger A.J."/>
            <person name="Ruiz-Trillo I."/>
            <person name="Lander E."/>
            <person name="Nusbaum C."/>
        </authorList>
    </citation>
    <scope>NUCLEOTIDE SEQUENCE [LARGE SCALE GENOMIC DNA]</scope>
    <source>
        <strain evidence="9">ATCC 38327</strain>
    </source>
</reference>
<dbReference type="GO" id="GO:0005739">
    <property type="term" value="C:mitochondrion"/>
    <property type="evidence" value="ECO:0007669"/>
    <property type="project" value="TreeGrafter"/>
</dbReference>
<dbReference type="InterPro" id="IPR027417">
    <property type="entry name" value="P-loop_NTPase"/>
</dbReference>
<organism evidence="8 9">
    <name type="scientific">Allomyces macrogynus (strain ATCC 38327)</name>
    <name type="common">Allomyces javanicus var. macrogynus</name>
    <dbReference type="NCBI Taxonomy" id="578462"/>
    <lineage>
        <taxon>Eukaryota</taxon>
        <taxon>Fungi</taxon>
        <taxon>Fungi incertae sedis</taxon>
        <taxon>Blastocladiomycota</taxon>
        <taxon>Blastocladiomycetes</taxon>
        <taxon>Blastocladiales</taxon>
        <taxon>Blastocladiaceae</taxon>
        <taxon>Allomyces</taxon>
    </lineage>
</organism>
<keyword evidence="2" id="KW-0547">Nucleotide-binding</keyword>
<keyword evidence="4" id="KW-0067">ATP-binding</keyword>
<accession>A0A0L0SML3</accession>
<dbReference type="InterPro" id="IPR007696">
    <property type="entry name" value="DNA_mismatch_repair_MutS_core"/>
</dbReference>
<dbReference type="STRING" id="578462.A0A0L0SML3"/>
<dbReference type="SUPFAM" id="SSF48334">
    <property type="entry name" value="DNA repair protein MutS, domain III"/>
    <property type="match status" value="1"/>
</dbReference>
<dbReference type="eggNOG" id="KOG0218">
    <property type="taxonomic scope" value="Eukaryota"/>
</dbReference>
<comment type="similarity">
    <text evidence="1">Belongs to the DNA mismatch repair MutS family.</text>
</comment>
<dbReference type="SMART" id="SM00534">
    <property type="entry name" value="MUTSac"/>
    <property type="match status" value="1"/>
</dbReference>
<dbReference type="Pfam" id="PF05192">
    <property type="entry name" value="MutS_III"/>
    <property type="match status" value="1"/>
</dbReference>
<keyword evidence="6" id="KW-0234">DNA repair</keyword>
<dbReference type="InterPro" id="IPR000432">
    <property type="entry name" value="DNA_mismatch_repair_MutS_C"/>
</dbReference>
<dbReference type="GO" id="GO:0140664">
    <property type="term" value="F:ATP-dependent DNA damage sensor activity"/>
    <property type="evidence" value="ECO:0007669"/>
    <property type="project" value="InterPro"/>
</dbReference>
<gene>
    <name evidence="8" type="ORF">AMAG_08814</name>
</gene>
<dbReference type="SUPFAM" id="SSF52540">
    <property type="entry name" value="P-loop containing nucleoside triphosphate hydrolases"/>
    <property type="match status" value="1"/>
</dbReference>
<dbReference type="Gene3D" id="3.40.1170.10">
    <property type="entry name" value="DNA repair protein MutS, domain I"/>
    <property type="match status" value="1"/>
</dbReference>
<reference evidence="8 9" key="1">
    <citation type="submission" date="2009-11" db="EMBL/GenBank/DDBJ databases">
        <title>Annotation of Allomyces macrogynus ATCC 38327.</title>
        <authorList>
            <consortium name="The Broad Institute Genome Sequencing Platform"/>
            <person name="Russ C."/>
            <person name="Cuomo C."/>
            <person name="Burger G."/>
            <person name="Gray M.W."/>
            <person name="Holland P.W.H."/>
            <person name="King N."/>
            <person name="Lang F.B.F."/>
            <person name="Roger A.J."/>
            <person name="Ruiz-Trillo I."/>
            <person name="Young S.K."/>
            <person name="Zeng Q."/>
            <person name="Gargeya S."/>
            <person name="Fitzgerald M."/>
            <person name="Haas B."/>
            <person name="Abouelleil A."/>
            <person name="Alvarado L."/>
            <person name="Arachchi H.M."/>
            <person name="Berlin A."/>
            <person name="Chapman S.B."/>
            <person name="Gearin G."/>
            <person name="Goldberg J."/>
            <person name="Griggs A."/>
            <person name="Gujja S."/>
            <person name="Hansen M."/>
            <person name="Heiman D."/>
            <person name="Howarth C."/>
            <person name="Larimer J."/>
            <person name="Lui A."/>
            <person name="MacDonald P.J.P."/>
            <person name="McCowen C."/>
            <person name="Montmayeur A."/>
            <person name="Murphy C."/>
            <person name="Neiman D."/>
            <person name="Pearson M."/>
            <person name="Priest M."/>
            <person name="Roberts A."/>
            <person name="Saif S."/>
            <person name="Shea T."/>
            <person name="Sisk P."/>
            <person name="Stolte C."/>
            <person name="Sykes S."/>
            <person name="Wortman J."/>
            <person name="Nusbaum C."/>
            <person name="Birren B."/>
        </authorList>
    </citation>
    <scope>NUCLEOTIDE SEQUENCE [LARGE SCALE GENOMIC DNA]</scope>
    <source>
        <strain evidence="8 9">ATCC 38327</strain>
    </source>
</reference>
<dbReference type="OMA" id="MEMATIF"/>
<dbReference type="Proteomes" id="UP000054350">
    <property type="component" value="Unassembled WGS sequence"/>
</dbReference>
<protein>
    <recommendedName>
        <fullName evidence="7">DNA mismatch repair proteins mutS family domain-containing protein</fullName>
    </recommendedName>
</protein>
<dbReference type="InterPro" id="IPR016151">
    <property type="entry name" value="DNA_mismatch_repair_MutS_N"/>
</dbReference>
<evidence type="ECO:0000313" key="9">
    <source>
        <dbReference type="Proteomes" id="UP000054350"/>
    </source>
</evidence>
<dbReference type="EMBL" id="GG745343">
    <property type="protein sequence ID" value="KNE63727.1"/>
    <property type="molecule type" value="Genomic_DNA"/>
</dbReference>
<dbReference type="PANTHER" id="PTHR11361">
    <property type="entry name" value="DNA MISMATCH REPAIR PROTEIN MUTS FAMILY MEMBER"/>
    <property type="match status" value="1"/>
</dbReference>
<evidence type="ECO:0000313" key="8">
    <source>
        <dbReference type="EMBL" id="KNE63727.1"/>
    </source>
</evidence>
<dbReference type="GO" id="GO:0005524">
    <property type="term" value="F:ATP binding"/>
    <property type="evidence" value="ECO:0007669"/>
    <property type="project" value="UniProtKB-KW"/>
</dbReference>
<sequence length="1019" mass="111517">MTTFLRIAARIRTRSDLRLVFQRASAARLDLICPALINELPSSRRVMSSTTAASSASTVSVLEENPRLWARMAVRKKALSRTSLNETSKGHNDPPHLRNLFVDVCAIQHPLPSEPSPVRDQLLLDVTTLEPADIAPFADTFPLLTNFALQVMQLYKRYGSDSAVIIKVGPFAEMYGDQAIRWGHALGHHVSCDKTLCFPWADAEALATKLVQEHRVRVALIEELSSATNVAQLRSMVPFPTTMPGATRGLTRYLGRLFTPGTIAPPGADVVAPLAVVFPHAPPGAVMGPTTPISLAVCDTASRFVGLSKASVAGLRSMLSELGVAEVLIPEELSDCGVQLTAHTGQQQQQRFFNLFSKATLVSTRPLGDFTDDVPGDLQAKLDDLQLSIDASVAVSDPTARDISSPLRALIRYLDFVYSGSVPSLISTNDAATVTARRAMFDQTSVMHLEIEETLMTRSKRKTLVACLDKTMTKSGRKALARDLKNPLMDRVELEARLDRVDVLRSDAVLGMGVRRIMELASKKENLPLFERIVSDIAGEKAMYQDLCDLARYLAACHALVAVVDSIAAFHDLVSALRIDPNILHTLQSTLVLDGQSAWRFRTGVDSVFDAHMVKIRASQAACDSVKRELLAEFGIPTSSAVIPLFLPSCPIDSASGQHRKPSLAADPLPTIEFAREQFLAIPVAVRASMVKEDVTSTVVRATHPKWTTVQGHYEQLEEDLVAHEEVLLHRLVRVLRPFVPQLRRCAHALGTFDWLQGVAQIQMHDRTWARPTFSETSALLVRGAVHPVMASVLRREGRTPIPRDCDLDREKRMIIVTGTNMGGKTSLLRTVGALAVLAQAGIAVTAQSFSLPIFDGIFTRFGSHDDQAKDASTFKLEVMEMATIFDKATSQSLVLIDEFGRGTSYPDGLAILTGVIRGCLELGAMTMVTTHLHGLEKLLERHIPAHYFDQIVFLQAEMLLDHVNVVPAESMDYELRPGAAAHSRGVEVTGLCGIDSVVVERAMQVRSTLEVQAHVVTK</sequence>
<evidence type="ECO:0000256" key="1">
    <source>
        <dbReference type="ARBA" id="ARBA00006271"/>
    </source>
</evidence>
<dbReference type="PANTHER" id="PTHR11361:SF34">
    <property type="entry name" value="DNA MISMATCH REPAIR PROTEIN MSH1, MITOCHONDRIAL"/>
    <property type="match status" value="1"/>
</dbReference>
<evidence type="ECO:0000256" key="3">
    <source>
        <dbReference type="ARBA" id="ARBA00022763"/>
    </source>
</evidence>
<evidence type="ECO:0000256" key="4">
    <source>
        <dbReference type="ARBA" id="ARBA00022840"/>
    </source>
</evidence>
<dbReference type="OrthoDB" id="10252754at2759"/>
<dbReference type="SMART" id="SM00533">
    <property type="entry name" value="MUTSd"/>
    <property type="match status" value="1"/>
</dbReference>
<dbReference type="GO" id="GO:0005634">
    <property type="term" value="C:nucleus"/>
    <property type="evidence" value="ECO:0007669"/>
    <property type="project" value="TreeGrafter"/>
</dbReference>
<dbReference type="SUPFAM" id="SSF55271">
    <property type="entry name" value="DNA repair protein MutS, domain I"/>
    <property type="match status" value="1"/>
</dbReference>
<evidence type="ECO:0000256" key="5">
    <source>
        <dbReference type="ARBA" id="ARBA00023125"/>
    </source>
</evidence>
<keyword evidence="5" id="KW-0238">DNA-binding</keyword>
<dbReference type="Pfam" id="PF01624">
    <property type="entry name" value="MutS_I"/>
    <property type="match status" value="1"/>
</dbReference>
<keyword evidence="3" id="KW-0227">DNA damage</keyword>
<proteinExistence type="inferred from homology"/>
<dbReference type="Gene3D" id="1.10.1420.10">
    <property type="match status" value="1"/>
</dbReference>
<dbReference type="InterPro" id="IPR045076">
    <property type="entry name" value="MutS"/>
</dbReference>
<dbReference type="PROSITE" id="PS00486">
    <property type="entry name" value="DNA_MISMATCH_REPAIR_2"/>
    <property type="match status" value="1"/>
</dbReference>
<dbReference type="VEuPathDB" id="FungiDB:AMAG_08814"/>
<dbReference type="GO" id="GO:0043504">
    <property type="term" value="P:mitochondrial DNA repair"/>
    <property type="evidence" value="ECO:0007669"/>
    <property type="project" value="TreeGrafter"/>
</dbReference>
<feature type="domain" description="DNA mismatch repair proteins mutS family" evidence="7">
    <location>
        <begin position="893"/>
        <end position="909"/>
    </location>
</feature>